<keyword evidence="2" id="KW-1185">Reference proteome</keyword>
<name>A0A369TH78_9RHOB</name>
<comment type="caution">
    <text evidence="1">The sequence shown here is derived from an EMBL/GenBank/DDBJ whole genome shotgun (WGS) entry which is preliminary data.</text>
</comment>
<sequence>MPSRFRTHTSHRDWRCKRCFKLLGRIERSRVQLVISRSHQYLASVPISSVCRCCGTLNEMVTLP</sequence>
<evidence type="ECO:0000313" key="1">
    <source>
        <dbReference type="EMBL" id="RDD64192.1"/>
    </source>
</evidence>
<accession>A0A369TH78</accession>
<dbReference type="AlphaFoldDB" id="A0A369TH78"/>
<proteinExistence type="predicted"/>
<reference evidence="1 2" key="1">
    <citation type="submission" date="2018-07" db="EMBL/GenBank/DDBJ databases">
        <title>Thalassococcus profundi sp. nov., a marine bacterium isolated from deep seawater of Okinawa Trough.</title>
        <authorList>
            <person name="Yu M."/>
        </authorList>
    </citation>
    <scope>NUCLEOTIDE SEQUENCE [LARGE SCALE GENOMIC DNA]</scope>
    <source>
        <strain evidence="1 2">WRAS1</strain>
    </source>
</reference>
<dbReference type="Proteomes" id="UP000253977">
    <property type="component" value="Unassembled WGS sequence"/>
</dbReference>
<dbReference type="EMBL" id="QPMK01000027">
    <property type="protein sequence ID" value="RDD64192.1"/>
    <property type="molecule type" value="Genomic_DNA"/>
</dbReference>
<evidence type="ECO:0000313" key="2">
    <source>
        <dbReference type="Proteomes" id="UP000253977"/>
    </source>
</evidence>
<dbReference type="RefSeq" id="WP_114512911.1">
    <property type="nucleotide sequence ID" value="NZ_QPMK01000027.1"/>
</dbReference>
<organism evidence="1 2">
    <name type="scientific">Thalassococcus profundi</name>
    <dbReference type="NCBI Taxonomy" id="2282382"/>
    <lineage>
        <taxon>Bacteria</taxon>
        <taxon>Pseudomonadati</taxon>
        <taxon>Pseudomonadota</taxon>
        <taxon>Alphaproteobacteria</taxon>
        <taxon>Rhodobacterales</taxon>
        <taxon>Roseobacteraceae</taxon>
        <taxon>Thalassococcus</taxon>
    </lineage>
</organism>
<dbReference type="OrthoDB" id="7646241at2"/>
<gene>
    <name evidence="1" type="ORF">DU478_21505</name>
</gene>
<protein>
    <submittedName>
        <fullName evidence="1">Uncharacterized protein</fullName>
    </submittedName>
</protein>